<dbReference type="Pfam" id="PF08818">
    <property type="entry name" value="DUF1801"/>
    <property type="match status" value="1"/>
</dbReference>
<evidence type="ECO:0000259" key="1">
    <source>
        <dbReference type="Pfam" id="PF08818"/>
    </source>
</evidence>
<dbReference type="Proteomes" id="UP000298009">
    <property type="component" value="Unassembled WGS sequence"/>
</dbReference>
<dbReference type="AlphaFoldDB" id="A0A4V3JK00"/>
<dbReference type="SUPFAM" id="SSF159888">
    <property type="entry name" value="YdhG-like"/>
    <property type="match status" value="1"/>
</dbReference>
<feature type="domain" description="YdhG-like" evidence="1">
    <location>
        <begin position="16"/>
        <end position="132"/>
    </location>
</feature>
<dbReference type="InterPro" id="IPR014922">
    <property type="entry name" value="YdhG-like"/>
</dbReference>
<reference evidence="2" key="1">
    <citation type="journal article" date="2019" name="PLoS Negl. Trop. Dis.">
        <title>Revisiting the worldwide diversity of Leptospira species in the environment.</title>
        <authorList>
            <person name="Vincent A.T."/>
            <person name="Schiettekatte O."/>
            <person name="Bourhy P."/>
            <person name="Veyrier F.J."/>
            <person name="Picardeau M."/>
        </authorList>
    </citation>
    <scope>NUCLEOTIDE SEQUENCE [LARGE SCALE GENOMIC DNA]</scope>
    <source>
        <strain evidence="2">201800287</strain>
    </source>
</reference>
<accession>A0A4V3JK00</accession>
<gene>
    <name evidence="2" type="ORF">EHQ24_09650</name>
</gene>
<evidence type="ECO:0000313" key="3">
    <source>
        <dbReference type="Proteomes" id="UP000298009"/>
    </source>
</evidence>
<dbReference type="OrthoDB" id="9813231at2"/>
<comment type="caution">
    <text evidence="2">The sequence shown here is derived from an EMBL/GenBank/DDBJ whole genome shotgun (WGS) entry which is preliminary data.</text>
</comment>
<evidence type="ECO:0000313" key="2">
    <source>
        <dbReference type="EMBL" id="TGK82614.1"/>
    </source>
</evidence>
<sequence>MPNTAEEYIQSLPEDRKETFSKLRDIVKKNLPKGFEETIQYKMIGFVVPKKTYPAGYHVTPELALPFLHIASQKNGLALYHMGIYADLKLLKWFQIEYPKHCKTKLDMGKSCIRFKKLDDIPWKLIGELVSKMDPKDWIALYEKNLPKKVTSKKN</sequence>
<organism evidence="2 3">
    <name type="scientific">Leptospira noumeaensis</name>
    <dbReference type="NCBI Taxonomy" id="2484964"/>
    <lineage>
        <taxon>Bacteria</taxon>
        <taxon>Pseudomonadati</taxon>
        <taxon>Spirochaetota</taxon>
        <taxon>Spirochaetia</taxon>
        <taxon>Leptospirales</taxon>
        <taxon>Leptospiraceae</taxon>
        <taxon>Leptospira</taxon>
    </lineage>
</organism>
<name>A0A4V3JK00_9LEPT</name>
<dbReference type="Gene3D" id="3.90.1150.200">
    <property type="match status" value="1"/>
</dbReference>
<protein>
    <submittedName>
        <fullName evidence="2">DUF1801 domain-containing protein</fullName>
    </submittedName>
</protein>
<proteinExistence type="predicted"/>
<dbReference type="EMBL" id="RQFK01000026">
    <property type="protein sequence ID" value="TGK82614.1"/>
    <property type="molecule type" value="Genomic_DNA"/>
</dbReference>
<keyword evidence="3" id="KW-1185">Reference proteome</keyword>